<dbReference type="Pfam" id="PF00069">
    <property type="entry name" value="Pkinase"/>
    <property type="match status" value="2"/>
</dbReference>
<name>A0A813P6T4_9BILA</name>
<keyword evidence="7 13" id="KW-0547">Nucleotide-binding</keyword>
<dbReference type="AlphaFoldDB" id="A0A813P6T4"/>
<evidence type="ECO:0000313" key="15">
    <source>
        <dbReference type="EMBL" id="CAF0750735.1"/>
    </source>
</evidence>
<dbReference type="GO" id="GO:0005634">
    <property type="term" value="C:nucleus"/>
    <property type="evidence" value="ECO:0007669"/>
    <property type="project" value="UniProtKB-ARBA"/>
</dbReference>
<evidence type="ECO:0000256" key="9">
    <source>
        <dbReference type="ARBA" id="ARBA00022840"/>
    </source>
</evidence>
<feature type="domain" description="Protein kinase" evidence="14">
    <location>
        <begin position="25"/>
        <end position="273"/>
    </location>
</feature>
<dbReference type="SUPFAM" id="SSF56112">
    <property type="entry name" value="Protein kinase-like (PK-like)"/>
    <property type="match status" value="1"/>
</dbReference>
<dbReference type="InterPro" id="IPR050117">
    <property type="entry name" value="MAPK"/>
</dbReference>
<evidence type="ECO:0000313" key="16">
    <source>
        <dbReference type="EMBL" id="CAF3530265.1"/>
    </source>
</evidence>
<dbReference type="EMBL" id="CAJNOQ010000067">
    <property type="protein sequence ID" value="CAF0750735.1"/>
    <property type="molecule type" value="Genomic_DNA"/>
</dbReference>
<evidence type="ECO:0000256" key="10">
    <source>
        <dbReference type="ARBA" id="ARBA00023306"/>
    </source>
</evidence>
<dbReference type="EC" id="2.7.11.24" evidence="3"/>
<dbReference type="GO" id="GO:0002164">
    <property type="term" value="P:larval development"/>
    <property type="evidence" value="ECO:0007669"/>
    <property type="project" value="UniProtKB-ARBA"/>
</dbReference>
<dbReference type="InterPro" id="IPR017441">
    <property type="entry name" value="Protein_kinase_ATP_BS"/>
</dbReference>
<protein>
    <recommendedName>
        <fullName evidence="3">mitogen-activated protein kinase</fullName>
        <ecNumber evidence="3">2.7.11.24</ecNumber>
    </recommendedName>
</protein>
<dbReference type="EMBL" id="CAJOBC010000067">
    <property type="protein sequence ID" value="CAF3530265.1"/>
    <property type="molecule type" value="Genomic_DNA"/>
</dbReference>
<dbReference type="GO" id="GO:0048513">
    <property type="term" value="P:animal organ development"/>
    <property type="evidence" value="ECO:0007669"/>
    <property type="project" value="UniProtKB-ARBA"/>
</dbReference>
<evidence type="ECO:0000313" key="17">
    <source>
        <dbReference type="Proteomes" id="UP000663829"/>
    </source>
</evidence>
<dbReference type="FunFam" id="3.30.200.20:FF:000181">
    <property type="entry name" value="Mitogen-activated protein kinase"/>
    <property type="match status" value="1"/>
</dbReference>
<evidence type="ECO:0000256" key="12">
    <source>
        <dbReference type="ARBA" id="ARBA00048312"/>
    </source>
</evidence>
<accession>A0A813P6T4</accession>
<reference evidence="15" key="1">
    <citation type="submission" date="2021-02" db="EMBL/GenBank/DDBJ databases">
        <authorList>
            <person name="Nowell W R."/>
        </authorList>
    </citation>
    <scope>NUCLEOTIDE SEQUENCE</scope>
</reference>
<comment type="caution">
    <text evidence="15">The sequence shown here is derived from an EMBL/GenBank/DDBJ whole genome shotgun (WGS) entry which is preliminary data.</text>
</comment>
<keyword evidence="17" id="KW-1185">Reference proteome</keyword>
<evidence type="ECO:0000256" key="2">
    <source>
        <dbReference type="ARBA" id="ARBA00008832"/>
    </source>
</evidence>
<evidence type="ECO:0000256" key="7">
    <source>
        <dbReference type="ARBA" id="ARBA00022741"/>
    </source>
</evidence>
<dbReference type="InterPro" id="IPR011009">
    <property type="entry name" value="Kinase-like_dom_sf"/>
</dbReference>
<dbReference type="PROSITE" id="PS00107">
    <property type="entry name" value="PROTEIN_KINASE_ATP"/>
    <property type="match status" value="1"/>
</dbReference>
<dbReference type="FunFam" id="1.10.510.10:FF:000624">
    <property type="entry name" value="Mitogen-activated protein kinase"/>
    <property type="match status" value="1"/>
</dbReference>
<comment type="catalytic activity">
    <reaction evidence="12">
        <text>L-seryl-[protein] + ATP = O-phospho-L-seryl-[protein] + ADP + H(+)</text>
        <dbReference type="Rhea" id="RHEA:17989"/>
        <dbReference type="Rhea" id="RHEA-COMP:9863"/>
        <dbReference type="Rhea" id="RHEA-COMP:11604"/>
        <dbReference type="ChEBI" id="CHEBI:15378"/>
        <dbReference type="ChEBI" id="CHEBI:29999"/>
        <dbReference type="ChEBI" id="CHEBI:30616"/>
        <dbReference type="ChEBI" id="CHEBI:83421"/>
        <dbReference type="ChEBI" id="CHEBI:456216"/>
        <dbReference type="EC" id="2.7.11.24"/>
    </reaction>
</comment>
<evidence type="ECO:0000259" key="14">
    <source>
        <dbReference type="PROSITE" id="PS50011"/>
    </source>
</evidence>
<comment type="similarity">
    <text evidence="2">Belongs to the protein kinase superfamily. CMGC Ser/Thr protein kinase family. MAP kinase subfamily.</text>
</comment>
<evidence type="ECO:0000256" key="13">
    <source>
        <dbReference type="PROSITE-ProRule" id="PRU10141"/>
    </source>
</evidence>
<dbReference type="GO" id="GO:0048468">
    <property type="term" value="P:cell development"/>
    <property type="evidence" value="ECO:0007669"/>
    <property type="project" value="UniProtKB-ARBA"/>
</dbReference>
<gene>
    <name evidence="15" type="ORF">GPM918_LOCUS815</name>
    <name evidence="16" type="ORF">SRO942_LOCUS815</name>
</gene>
<evidence type="ECO:0000256" key="11">
    <source>
        <dbReference type="ARBA" id="ARBA00047592"/>
    </source>
</evidence>
<dbReference type="Proteomes" id="UP000681722">
    <property type="component" value="Unassembled WGS sequence"/>
</dbReference>
<proteinExistence type="inferred from homology"/>
<sequence length="321" mass="37089">MISPTDTSTTSEIIKEQVFEVGPRYTDLKYIGEGAYGMVVSGVDNCLGQRVAIKKLSPFEHQCFCQRTLREIKILSRFKHENVINIQDILRSNVFENMKDVYIVQTLMECDMYKLIKHQKLSKYPLLKSLARISDPNVNHSGVLTEYVATRWYRAPEIMLNARGYNKPIDLWSVGCILAEMISGKALFPGKHYIDQINLILNVVGSPNEQDLKSIVNEKARNYIASLKVRSKQPFYTLYPYAEMDAIDLLDKLLTFDPHKRIDVHNALAHPYLKQYFEPNDEPVATHPFTIDMEFDDYPIPKLKQLIWDETILIKEGLIQK</sequence>
<dbReference type="GO" id="GO:0022412">
    <property type="term" value="P:cellular process involved in reproduction in multicellular organism"/>
    <property type="evidence" value="ECO:0007669"/>
    <property type="project" value="UniProtKB-ARBA"/>
</dbReference>
<keyword evidence="10" id="KW-0131">Cell cycle</keyword>
<dbReference type="GO" id="GO:0006952">
    <property type="term" value="P:defense response"/>
    <property type="evidence" value="ECO:0007669"/>
    <property type="project" value="UniProtKB-ARBA"/>
</dbReference>
<evidence type="ECO:0000256" key="6">
    <source>
        <dbReference type="ARBA" id="ARBA00022679"/>
    </source>
</evidence>
<comment type="catalytic activity">
    <reaction evidence="11">
        <text>L-threonyl-[protein] + ATP = O-phospho-L-threonyl-[protein] + ADP + H(+)</text>
        <dbReference type="Rhea" id="RHEA:46608"/>
        <dbReference type="Rhea" id="RHEA-COMP:11060"/>
        <dbReference type="Rhea" id="RHEA-COMP:11605"/>
        <dbReference type="ChEBI" id="CHEBI:15378"/>
        <dbReference type="ChEBI" id="CHEBI:30013"/>
        <dbReference type="ChEBI" id="CHEBI:30616"/>
        <dbReference type="ChEBI" id="CHEBI:61977"/>
        <dbReference type="ChEBI" id="CHEBI:456216"/>
        <dbReference type="EC" id="2.7.11.24"/>
    </reaction>
</comment>
<keyword evidence="6" id="KW-0808">Transferase</keyword>
<comment type="cofactor">
    <cofactor evidence="1">
        <name>Mg(2+)</name>
        <dbReference type="ChEBI" id="CHEBI:18420"/>
    </cofactor>
</comment>
<dbReference type="PROSITE" id="PS50011">
    <property type="entry name" value="PROTEIN_KINASE_DOM"/>
    <property type="match status" value="1"/>
</dbReference>
<feature type="binding site" evidence="13">
    <location>
        <position position="55"/>
    </location>
    <ligand>
        <name>ATP</name>
        <dbReference type="ChEBI" id="CHEBI:30616"/>
    </ligand>
</feature>
<dbReference type="OrthoDB" id="192887at2759"/>
<keyword evidence="5" id="KW-0597">Phosphoprotein</keyword>
<dbReference type="Gene3D" id="1.10.510.10">
    <property type="entry name" value="Transferase(Phosphotransferase) domain 1"/>
    <property type="match status" value="1"/>
</dbReference>
<keyword evidence="8" id="KW-0418">Kinase</keyword>
<dbReference type="Gene3D" id="3.30.200.20">
    <property type="entry name" value="Phosphorylase Kinase, domain 1"/>
    <property type="match status" value="1"/>
</dbReference>
<keyword evidence="4" id="KW-0723">Serine/threonine-protein kinase</keyword>
<dbReference type="GO" id="GO:0005737">
    <property type="term" value="C:cytoplasm"/>
    <property type="evidence" value="ECO:0007669"/>
    <property type="project" value="UniProtKB-ARBA"/>
</dbReference>
<organism evidence="15 17">
    <name type="scientific">Didymodactylos carnosus</name>
    <dbReference type="NCBI Taxonomy" id="1234261"/>
    <lineage>
        <taxon>Eukaryota</taxon>
        <taxon>Metazoa</taxon>
        <taxon>Spiralia</taxon>
        <taxon>Gnathifera</taxon>
        <taxon>Rotifera</taxon>
        <taxon>Eurotatoria</taxon>
        <taxon>Bdelloidea</taxon>
        <taxon>Philodinida</taxon>
        <taxon>Philodinidae</taxon>
        <taxon>Didymodactylos</taxon>
    </lineage>
</organism>
<evidence type="ECO:0000256" key="8">
    <source>
        <dbReference type="ARBA" id="ARBA00022777"/>
    </source>
</evidence>
<evidence type="ECO:0000256" key="5">
    <source>
        <dbReference type="ARBA" id="ARBA00022553"/>
    </source>
</evidence>
<evidence type="ECO:0000256" key="1">
    <source>
        <dbReference type="ARBA" id="ARBA00001946"/>
    </source>
</evidence>
<evidence type="ECO:0000256" key="4">
    <source>
        <dbReference type="ARBA" id="ARBA00022527"/>
    </source>
</evidence>
<dbReference type="GO" id="GO:0003006">
    <property type="term" value="P:developmental process involved in reproduction"/>
    <property type="evidence" value="ECO:0007669"/>
    <property type="project" value="UniProtKB-ARBA"/>
</dbReference>
<dbReference type="GO" id="GO:0004707">
    <property type="term" value="F:MAP kinase activity"/>
    <property type="evidence" value="ECO:0007669"/>
    <property type="project" value="UniProtKB-EC"/>
</dbReference>
<dbReference type="GO" id="GO:0051707">
    <property type="term" value="P:response to other organism"/>
    <property type="evidence" value="ECO:0007669"/>
    <property type="project" value="UniProtKB-ARBA"/>
</dbReference>
<dbReference type="GO" id="GO:0005524">
    <property type="term" value="F:ATP binding"/>
    <property type="evidence" value="ECO:0007669"/>
    <property type="project" value="UniProtKB-UniRule"/>
</dbReference>
<dbReference type="Proteomes" id="UP000663829">
    <property type="component" value="Unassembled WGS sequence"/>
</dbReference>
<keyword evidence="9 13" id="KW-0067">ATP-binding</keyword>
<dbReference type="PANTHER" id="PTHR24055">
    <property type="entry name" value="MITOGEN-ACTIVATED PROTEIN KINASE"/>
    <property type="match status" value="1"/>
</dbReference>
<evidence type="ECO:0000256" key="3">
    <source>
        <dbReference type="ARBA" id="ARBA00012411"/>
    </source>
</evidence>
<dbReference type="InterPro" id="IPR000719">
    <property type="entry name" value="Prot_kinase_dom"/>
</dbReference>